<dbReference type="PANTHER" id="PTHR15941:SF11">
    <property type="entry name" value="MYOZENIN-1"/>
    <property type="match status" value="1"/>
</dbReference>
<evidence type="ECO:0000313" key="5">
    <source>
        <dbReference type="Proteomes" id="UP000694569"/>
    </source>
</evidence>
<dbReference type="PANTHER" id="PTHR15941">
    <property type="entry name" value="MYOZENIN"/>
    <property type="match status" value="1"/>
</dbReference>
<dbReference type="GO" id="GO:0003779">
    <property type="term" value="F:actin binding"/>
    <property type="evidence" value="ECO:0007669"/>
    <property type="project" value="TreeGrafter"/>
</dbReference>
<protein>
    <submittedName>
        <fullName evidence="4">Myozenin 1</fullName>
    </submittedName>
</protein>
<dbReference type="GO" id="GO:0031433">
    <property type="term" value="F:telethonin binding"/>
    <property type="evidence" value="ECO:0007669"/>
    <property type="project" value="TreeGrafter"/>
</dbReference>
<name>A0A8C5QW88_9ANUR</name>
<feature type="compositionally biased region" description="Gly residues" evidence="3">
    <location>
        <begin position="150"/>
        <end position="188"/>
    </location>
</feature>
<keyword evidence="2" id="KW-0597">Phosphoprotein</keyword>
<keyword evidence="5" id="KW-1185">Reference proteome</keyword>
<feature type="region of interest" description="Disordered" evidence="3">
    <location>
        <begin position="125"/>
        <end position="190"/>
    </location>
</feature>
<evidence type="ECO:0000256" key="1">
    <source>
        <dbReference type="ARBA" id="ARBA00009126"/>
    </source>
</evidence>
<accession>A0A8C5QW88</accession>
<organism evidence="4 5">
    <name type="scientific">Leptobrachium leishanense</name>
    <name type="common">Leishan spiny toad</name>
    <dbReference type="NCBI Taxonomy" id="445787"/>
    <lineage>
        <taxon>Eukaryota</taxon>
        <taxon>Metazoa</taxon>
        <taxon>Chordata</taxon>
        <taxon>Craniata</taxon>
        <taxon>Vertebrata</taxon>
        <taxon>Euteleostomi</taxon>
        <taxon>Amphibia</taxon>
        <taxon>Batrachia</taxon>
        <taxon>Anura</taxon>
        <taxon>Pelobatoidea</taxon>
        <taxon>Megophryidae</taxon>
        <taxon>Leptobrachium</taxon>
    </lineage>
</organism>
<feature type="compositionally biased region" description="Low complexity" evidence="3">
    <location>
        <begin position="125"/>
        <end position="138"/>
    </location>
</feature>
<dbReference type="OrthoDB" id="9901707at2759"/>
<dbReference type="Pfam" id="PF05556">
    <property type="entry name" value="Calsarcin"/>
    <property type="match status" value="1"/>
</dbReference>
<dbReference type="GO" id="GO:0051373">
    <property type="term" value="F:FATZ binding"/>
    <property type="evidence" value="ECO:0007669"/>
    <property type="project" value="TreeGrafter"/>
</dbReference>
<comment type="similarity">
    <text evidence="1">Belongs to the myozenin family.</text>
</comment>
<evidence type="ECO:0000313" key="4">
    <source>
        <dbReference type="Ensembl" id="ENSLLEP00000043662.1"/>
    </source>
</evidence>
<dbReference type="InterPro" id="IPR008438">
    <property type="entry name" value="MYOZ"/>
</dbReference>
<evidence type="ECO:0000256" key="2">
    <source>
        <dbReference type="ARBA" id="ARBA00022553"/>
    </source>
</evidence>
<sequence>MPLSGTPAPNKRKKSTKIIMELTSAGEGEQDLSRLNLGKKISVPRDIMLEELSLLSNKGSKMFKLRQKRVEKFIYENNPDVFSDDSVDHFQKYIPSAGGHFGPGGHTGVGGGGYGLGHGGGRIVSSISGGLHRSGGQQPPIPPPKPGSKAGVGGGQAGDSSSGGKGTGEGIDGSGGQGGQSGQDGPGGKQITIFKTYLSPWDKAMGLNPQQANQLNINLLEYYSKAELTKYKSFNRSAMPYGGYDKASKLMTFQMPEFDPTPQESEPEIVFNATVANRPSFNRTPVGWLVSGEGPNYNIELAAPQDGETEEL</sequence>
<dbReference type="AlphaFoldDB" id="A0A8C5QW88"/>
<dbReference type="GO" id="GO:0030018">
    <property type="term" value="C:Z disc"/>
    <property type="evidence" value="ECO:0007669"/>
    <property type="project" value="InterPro"/>
</dbReference>
<dbReference type="Proteomes" id="UP000694569">
    <property type="component" value="Unplaced"/>
</dbReference>
<dbReference type="Ensembl" id="ENSLLET00000045403.1">
    <property type="protein sequence ID" value="ENSLLEP00000043662.1"/>
    <property type="gene ID" value="ENSLLEG00000027753.1"/>
</dbReference>
<dbReference type="GeneTree" id="ENSGT00950000183027"/>
<proteinExistence type="inferred from homology"/>
<reference evidence="4" key="2">
    <citation type="submission" date="2025-09" db="UniProtKB">
        <authorList>
            <consortium name="Ensembl"/>
        </authorList>
    </citation>
    <scope>IDENTIFICATION</scope>
</reference>
<gene>
    <name evidence="4" type="primary">MYOZ1</name>
</gene>
<dbReference type="GO" id="GO:0015629">
    <property type="term" value="C:actin cytoskeleton"/>
    <property type="evidence" value="ECO:0007669"/>
    <property type="project" value="TreeGrafter"/>
</dbReference>
<reference evidence="4" key="1">
    <citation type="submission" date="2025-08" db="UniProtKB">
        <authorList>
            <consortium name="Ensembl"/>
        </authorList>
    </citation>
    <scope>IDENTIFICATION</scope>
</reference>
<evidence type="ECO:0000256" key="3">
    <source>
        <dbReference type="SAM" id="MobiDB-lite"/>
    </source>
</evidence>